<dbReference type="RefSeq" id="WP_071893422.1">
    <property type="nucleotide sequence ID" value="NZ_CP018135.1"/>
</dbReference>
<name>A0A1L2ZKJ7_9MICC</name>
<sequence length="120" mass="13377">MNQVSTSSTVSEREEFEKLLRVEMTKRQDLRRELLAAYRKQDAQLSRILVLEDLLAHRGVMSFVAGKVLKALPGGEVQSNVKSVKNMARSKSKAAINKSKAAVKKSQRLAGRVARKVGLR</sequence>
<proteinExistence type="predicted"/>
<dbReference type="AlphaFoldDB" id="A0A1L2ZKJ7"/>
<keyword evidence="2" id="KW-1185">Reference proteome</keyword>
<dbReference type="EMBL" id="CP018135">
    <property type="protein sequence ID" value="APF39945.1"/>
    <property type="molecule type" value="Genomic_DNA"/>
</dbReference>
<dbReference type="Proteomes" id="UP000183530">
    <property type="component" value="Chromosome"/>
</dbReference>
<protein>
    <submittedName>
        <fullName evidence="1">Uncharacterized protein</fullName>
    </submittedName>
</protein>
<accession>A0A1L2ZKJ7</accession>
<evidence type="ECO:0000313" key="2">
    <source>
        <dbReference type="Proteomes" id="UP000183530"/>
    </source>
</evidence>
<reference evidence="1 2" key="1">
    <citation type="submission" date="2016-11" db="EMBL/GenBank/DDBJ databases">
        <title>Genome sequencing of Zhihengliuella aestuarii B18 antagonistic to Plasmodiophora brassicae.</title>
        <authorList>
            <person name="Luo Y."/>
        </authorList>
    </citation>
    <scope>NUCLEOTIDE SEQUENCE [LARGE SCALE GENOMIC DNA]</scope>
    <source>
        <strain evidence="1 2">B18</strain>
    </source>
</reference>
<gene>
    <name evidence="1" type="ORF">BHE16_01695</name>
</gene>
<dbReference type="STRING" id="556325.BHE16_01695"/>
<organism evidence="1 2">
    <name type="scientific">Neomicrococcus aestuarii</name>
    <dbReference type="NCBI Taxonomy" id="556325"/>
    <lineage>
        <taxon>Bacteria</taxon>
        <taxon>Bacillati</taxon>
        <taxon>Actinomycetota</taxon>
        <taxon>Actinomycetes</taxon>
        <taxon>Micrococcales</taxon>
        <taxon>Micrococcaceae</taxon>
        <taxon>Neomicrococcus</taxon>
    </lineage>
</organism>
<evidence type="ECO:0000313" key="1">
    <source>
        <dbReference type="EMBL" id="APF39945.1"/>
    </source>
</evidence>
<dbReference type="KEGG" id="nae:BHE16_01695"/>